<evidence type="ECO:0000313" key="10">
    <source>
        <dbReference type="EMBL" id="EKU95976.1"/>
    </source>
</evidence>
<dbReference type="Pfam" id="PF00254">
    <property type="entry name" value="FKBP_C"/>
    <property type="match status" value="1"/>
</dbReference>
<dbReference type="PATRIC" id="fig|883066.3.peg.67"/>
<dbReference type="PROSITE" id="PS50059">
    <property type="entry name" value="FKBP_PPIASE"/>
    <property type="match status" value="1"/>
</dbReference>
<dbReference type="RefSeq" id="WP_007000282.1">
    <property type="nucleotide sequence ID" value="NZ_JH992955.1"/>
</dbReference>
<sequence>MRKVTLAGAALALALALSACSGQGTDPASSAPVASESAQQENPSPSDSAVTINYTAEGMPTAVQKDNGYVLEFPDTEKPTDLRVNKVAEGTGAQITEDSTVAVNYVGQEWGKDQPFDSSFQRGSALTFPVKGVIKGWTAALKESRVGDKFVVSIPPELGYGVNGTQGISPNATLAFYVEVLGAWDATSSGQADASVETEQANLPVTYSGGLGEAVKDLVVKPEAQPPAEVSSTVIARGNGPAVGENSNVVVQFQAVSWDNASVAESTWNPAAQATPVGPRTFPADHVLFGQQLRGIPVGSRVFIGVPDPNEPAKQSLAIVADIIAVY</sequence>
<dbReference type="SUPFAM" id="SSF54534">
    <property type="entry name" value="FKBP-like"/>
    <property type="match status" value="1"/>
</dbReference>
<dbReference type="PROSITE" id="PS51257">
    <property type="entry name" value="PROKAR_LIPOPROTEIN"/>
    <property type="match status" value="1"/>
</dbReference>
<protein>
    <recommendedName>
        <fullName evidence="3 6">peptidylprolyl isomerase</fullName>
        <ecNumber evidence="3 6">5.2.1.8</ecNumber>
    </recommendedName>
</protein>
<evidence type="ECO:0000313" key="11">
    <source>
        <dbReference type="Proteomes" id="UP000009888"/>
    </source>
</evidence>
<evidence type="ECO:0000259" key="9">
    <source>
        <dbReference type="PROSITE" id="PS50059"/>
    </source>
</evidence>
<dbReference type="HOGENOM" id="CLU_053307_2_0_11"/>
<evidence type="ECO:0000256" key="8">
    <source>
        <dbReference type="SAM" id="SignalP"/>
    </source>
</evidence>
<dbReference type="Proteomes" id="UP000009888">
    <property type="component" value="Unassembled WGS sequence"/>
</dbReference>
<dbReference type="eggNOG" id="COG0545">
    <property type="taxonomic scope" value="Bacteria"/>
</dbReference>
<dbReference type="STRING" id="202789.GCA_001457435_00133"/>
<keyword evidence="11" id="KW-1185">Reference proteome</keyword>
<dbReference type="PANTHER" id="PTHR43811:SF19">
    <property type="entry name" value="39 KDA FK506-BINDING NUCLEAR PROTEIN"/>
    <property type="match status" value="1"/>
</dbReference>
<dbReference type="InterPro" id="IPR046357">
    <property type="entry name" value="PPIase_dom_sf"/>
</dbReference>
<keyword evidence="8" id="KW-0732">Signal</keyword>
<feature type="chain" id="PRO_5039558782" description="peptidylprolyl isomerase" evidence="8">
    <location>
        <begin position="22"/>
        <end position="327"/>
    </location>
</feature>
<feature type="compositionally biased region" description="Low complexity" evidence="7">
    <location>
        <begin position="27"/>
        <end position="41"/>
    </location>
</feature>
<evidence type="ECO:0000256" key="3">
    <source>
        <dbReference type="ARBA" id="ARBA00013194"/>
    </source>
</evidence>
<evidence type="ECO:0000256" key="6">
    <source>
        <dbReference type="PROSITE-ProRule" id="PRU00277"/>
    </source>
</evidence>
<dbReference type="AlphaFoldDB" id="K9EJF7"/>
<keyword evidence="4 6" id="KW-0697">Rotamase</keyword>
<evidence type="ECO:0000256" key="7">
    <source>
        <dbReference type="SAM" id="MobiDB-lite"/>
    </source>
</evidence>
<feature type="domain" description="PPIase FKBP-type" evidence="9">
    <location>
        <begin position="98"/>
        <end position="184"/>
    </location>
</feature>
<proteinExistence type="inferred from homology"/>
<dbReference type="Gene3D" id="3.10.50.40">
    <property type="match status" value="1"/>
</dbReference>
<dbReference type="PANTHER" id="PTHR43811">
    <property type="entry name" value="FKBP-TYPE PEPTIDYL-PROLYL CIS-TRANS ISOMERASE FKPA"/>
    <property type="match status" value="1"/>
</dbReference>
<comment type="similarity">
    <text evidence="2">Belongs to the FKBP-type PPIase family.</text>
</comment>
<evidence type="ECO:0000256" key="1">
    <source>
        <dbReference type="ARBA" id="ARBA00000971"/>
    </source>
</evidence>
<evidence type="ECO:0000256" key="5">
    <source>
        <dbReference type="ARBA" id="ARBA00023235"/>
    </source>
</evidence>
<dbReference type="EC" id="5.2.1.8" evidence="3 6"/>
<dbReference type="GO" id="GO:0003755">
    <property type="term" value="F:peptidyl-prolyl cis-trans isomerase activity"/>
    <property type="evidence" value="ECO:0007669"/>
    <property type="project" value="UniProtKB-KW"/>
</dbReference>
<dbReference type="InterPro" id="IPR001179">
    <property type="entry name" value="PPIase_FKBP_dom"/>
</dbReference>
<evidence type="ECO:0000256" key="4">
    <source>
        <dbReference type="ARBA" id="ARBA00023110"/>
    </source>
</evidence>
<comment type="catalytic activity">
    <reaction evidence="1 6">
        <text>[protein]-peptidylproline (omega=180) = [protein]-peptidylproline (omega=0)</text>
        <dbReference type="Rhea" id="RHEA:16237"/>
        <dbReference type="Rhea" id="RHEA-COMP:10747"/>
        <dbReference type="Rhea" id="RHEA-COMP:10748"/>
        <dbReference type="ChEBI" id="CHEBI:83833"/>
        <dbReference type="ChEBI" id="CHEBI:83834"/>
        <dbReference type="EC" id="5.2.1.8"/>
    </reaction>
</comment>
<keyword evidence="5 6" id="KW-0413">Isomerase</keyword>
<gene>
    <name evidence="10" type="ORF">HMPREF9233_00064</name>
</gene>
<reference evidence="10 11" key="1">
    <citation type="submission" date="2012-09" db="EMBL/GenBank/DDBJ databases">
        <title>The Genome Sequence of Actinobaculum massiliae ACS-171-V-COL2.</title>
        <authorList>
            <consortium name="The Broad Institute Genome Sequencing Platform"/>
            <person name="Earl A."/>
            <person name="Ward D."/>
            <person name="Feldgarden M."/>
            <person name="Gevers D."/>
            <person name="Saerens B."/>
            <person name="Vaneechoutte M."/>
            <person name="Walker B."/>
            <person name="Young S.K."/>
            <person name="Zeng Q."/>
            <person name="Gargeya S."/>
            <person name="Fitzgerald M."/>
            <person name="Haas B."/>
            <person name="Abouelleil A."/>
            <person name="Alvarado L."/>
            <person name="Arachchi H.M."/>
            <person name="Berlin A."/>
            <person name="Chapman S.B."/>
            <person name="Goldberg J."/>
            <person name="Griggs A."/>
            <person name="Gujja S."/>
            <person name="Hansen M."/>
            <person name="Howarth C."/>
            <person name="Imamovic A."/>
            <person name="Larimer J."/>
            <person name="McCowen C."/>
            <person name="Montmayeur A."/>
            <person name="Murphy C."/>
            <person name="Neiman D."/>
            <person name="Pearson M."/>
            <person name="Priest M."/>
            <person name="Roberts A."/>
            <person name="Saif S."/>
            <person name="Shea T."/>
            <person name="Sisk P."/>
            <person name="Sykes S."/>
            <person name="Wortman J."/>
            <person name="Nusbaum C."/>
            <person name="Birren B."/>
        </authorList>
    </citation>
    <scope>NUCLEOTIDE SEQUENCE [LARGE SCALE GENOMIC DNA]</scope>
    <source>
        <strain evidence="11">ACS-171-V-Col2</strain>
    </source>
</reference>
<accession>K9EJF7</accession>
<feature type="signal peptide" evidence="8">
    <location>
        <begin position="1"/>
        <end position="21"/>
    </location>
</feature>
<comment type="caution">
    <text evidence="10">The sequence shown here is derived from an EMBL/GenBank/DDBJ whole genome shotgun (WGS) entry which is preliminary data.</text>
</comment>
<evidence type="ECO:0000256" key="2">
    <source>
        <dbReference type="ARBA" id="ARBA00006577"/>
    </source>
</evidence>
<dbReference type="EMBL" id="AGWL01000001">
    <property type="protein sequence ID" value="EKU95976.1"/>
    <property type="molecule type" value="Genomic_DNA"/>
</dbReference>
<feature type="region of interest" description="Disordered" evidence="7">
    <location>
        <begin position="24"/>
        <end position="48"/>
    </location>
</feature>
<name>K9EJF7_9ACTO</name>
<organism evidence="10 11">
    <name type="scientific">Actinobaculum massiliense ACS-171-V-Col2</name>
    <dbReference type="NCBI Taxonomy" id="883066"/>
    <lineage>
        <taxon>Bacteria</taxon>
        <taxon>Bacillati</taxon>
        <taxon>Actinomycetota</taxon>
        <taxon>Actinomycetes</taxon>
        <taxon>Actinomycetales</taxon>
        <taxon>Actinomycetaceae</taxon>
        <taxon>Actinobaculum</taxon>
    </lineage>
</organism>